<organism evidence="1 2">
    <name type="scientific">Pristionchus entomophagus</name>
    <dbReference type="NCBI Taxonomy" id="358040"/>
    <lineage>
        <taxon>Eukaryota</taxon>
        <taxon>Metazoa</taxon>
        <taxon>Ecdysozoa</taxon>
        <taxon>Nematoda</taxon>
        <taxon>Chromadorea</taxon>
        <taxon>Rhabditida</taxon>
        <taxon>Rhabditina</taxon>
        <taxon>Diplogasteromorpha</taxon>
        <taxon>Diplogasteroidea</taxon>
        <taxon>Neodiplogasteridae</taxon>
        <taxon>Pristionchus</taxon>
    </lineage>
</organism>
<evidence type="ECO:0000313" key="2">
    <source>
        <dbReference type="Proteomes" id="UP001432027"/>
    </source>
</evidence>
<reference evidence="1" key="1">
    <citation type="submission" date="2023-10" db="EMBL/GenBank/DDBJ databases">
        <title>Genome assembly of Pristionchus species.</title>
        <authorList>
            <person name="Yoshida K."/>
            <person name="Sommer R.J."/>
        </authorList>
    </citation>
    <scope>NUCLEOTIDE SEQUENCE</scope>
    <source>
        <strain evidence="1">RS0144</strain>
    </source>
</reference>
<protein>
    <recommendedName>
        <fullName evidence="3">F-box domain-containing protein</fullName>
    </recommendedName>
</protein>
<evidence type="ECO:0008006" key="3">
    <source>
        <dbReference type="Google" id="ProtNLM"/>
    </source>
</evidence>
<dbReference type="AlphaFoldDB" id="A0AAV5TQ73"/>
<keyword evidence="2" id="KW-1185">Reference proteome</keyword>
<evidence type="ECO:0000313" key="1">
    <source>
        <dbReference type="EMBL" id="GMS96491.1"/>
    </source>
</evidence>
<dbReference type="Proteomes" id="UP001432027">
    <property type="component" value="Unassembled WGS sequence"/>
</dbReference>
<proteinExistence type="predicted"/>
<feature type="non-terminal residue" evidence="1">
    <location>
        <position position="1"/>
    </location>
</feature>
<gene>
    <name evidence="1" type="ORF">PENTCL1PPCAC_18666</name>
</gene>
<dbReference type="EMBL" id="BTSX01000004">
    <property type="protein sequence ID" value="GMS96491.1"/>
    <property type="molecule type" value="Genomic_DNA"/>
</dbReference>
<accession>A0AAV5TQ73</accession>
<sequence length="320" mass="37548">RGKASNKIKRIPSLNGLSPKLLRKIIHYTPESLLELRKTSQKLKECVRDYSIEPECDQIVDELRLTGKGRPGTVQLLLIVPMERAVLFDLRMQLIKCFLNKVKRVKYMEYQVVFDTHSLDANSLAKLSFLMGDKIGKVSLTERDDKSAMKTVFKLLTDIRFEQLTVVVEIMSDNYVDLLFRTIREHAVEEIALNVGRFDNYSLAQILPYLARLCRSIGLYQLPVERIDATSPYLMGDHNKDWEPVIMEMFSEKMDKLIIVNNYYPEYLWKKSAVRLLTNLPQMVRHEFDKNIWFDVNCNHYQGKEFKFENEEHIVQSEIF</sequence>
<comment type="caution">
    <text evidence="1">The sequence shown here is derived from an EMBL/GenBank/DDBJ whole genome shotgun (WGS) entry which is preliminary data.</text>
</comment>
<name>A0AAV5TQ73_9BILA</name>